<organism evidence="1 2">
    <name type="scientific">Polyplax serrata</name>
    <name type="common">Common mouse louse</name>
    <dbReference type="NCBI Taxonomy" id="468196"/>
    <lineage>
        <taxon>Eukaryota</taxon>
        <taxon>Metazoa</taxon>
        <taxon>Ecdysozoa</taxon>
        <taxon>Arthropoda</taxon>
        <taxon>Hexapoda</taxon>
        <taxon>Insecta</taxon>
        <taxon>Pterygota</taxon>
        <taxon>Neoptera</taxon>
        <taxon>Paraneoptera</taxon>
        <taxon>Psocodea</taxon>
        <taxon>Troctomorpha</taxon>
        <taxon>Phthiraptera</taxon>
        <taxon>Anoplura</taxon>
        <taxon>Polyplacidae</taxon>
        <taxon>Polyplax</taxon>
    </lineage>
</organism>
<protein>
    <submittedName>
        <fullName evidence="1">Uncharacterized protein</fullName>
    </submittedName>
</protein>
<proteinExistence type="predicted"/>
<accession>A0ABR1B0A0</accession>
<sequence length="103" mass="11591">MAPKPRWVVDCHLVEPTETSHGGEVSGCLTPTTSRLTNTWKLPKKINRLQRSIQHPGDVYGFISPQNYPMVSGMRPGRNHNYDLLGWSASDGVCFFALIKHQE</sequence>
<comment type="caution">
    <text evidence="1">The sequence shown here is derived from an EMBL/GenBank/DDBJ whole genome shotgun (WGS) entry which is preliminary data.</text>
</comment>
<evidence type="ECO:0000313" key="1">
    <source>
        <dbReference type="EMBL" id="KAK6632262.1"/>
    </source>
</evidence>
<dbReference type="Proteomes" id="UP001359485">
    <property type="component" value="Unassembled WGS sequence"/>
</dbReference>
<gene>
    <name evidence="1" type="ORF">RUM44_007303</name>
</gene>
<name>A0ABR1B0A0_POLSC</name>
<dbReference type="EMBL" id="JAWJWF010000005">
    <property type="protein sequence ID" value="KAK6632262.1"/>
    <property type="molecule type" value="Genomic_DNA"/>
</dbReference>
<reference evidence="1 2" key="1">
    <citation type="submission" date="2023-09" db="EMBL/GenBank/DDBJ databases">
        <title>Genomes of two closely related lineages of the louse Polyplax serrata with different host specificities.</title>
        <authorList>
            <person name="Martinu J."/>
            <person name="Tarabai H."/>
            <person name="Stefka J."/>
            <person name="Hypsa V."/>
        </authorList>
    </citation>
    <scope>NUCLEOTIDE SEQUENCE [LARGE SCALE GENOMIC DNA]</scope>
    <source>
        <strain evidence="1">98ZLc_SE</strain>
    </source>
</reference>
<keyword evidence="2" id="KW-1185">Reference proteome</keyword>
<evidence type="ECO:0000313" key="2">
    <source>
        <dbReference type="Proteomes" id="UP001359485"/>
    </source>
</evidence>